<dbReference type="PROSITE" id="PS50005">
    <property type="entry name" value="TPR"/>
    <property type="match status" value="2"/>
</dbReference>
<dbReference type="InterPro" id="IPR011990">
    <property type="entry name" value="TPR-like_helical_dom_sf"/>
</dbReference>
<dbReference type="SUPFAM" id="SSF48452">
    <property type="entry name" value="TPR-like"/>
    <property type="match status" value="1"/>
</dbReference>
<evidence type="ECO:0000256" key="1">
    <source>
        <dbReference type="ARBA" id="ARBA00022729"/>
    </source>
</evidence>
<feature type="repeat" description="TPR" evidence="4">
    <location>
        <begin position="72"/>
        <end position="105"/>
    </location>
</feature>
<evidence type="ECO:0000256" key="4">
    <source>
        <dbReference type="PROSITE-ProRule" id="PRU00339"/>
    </source>
</evidence>
<keyword evidence="1" id="KW-0732">Signal</keyword>
<keyword evidence="4" id="KW-0802">TPR repeat</keyword>
<dbReference type="NCBIfam" id="TIGR03302">
    <property type="entry name" value="OM_YfiO"/>
    <property type="match status" value="1"/>
</dbReference>
<dbReference type="Pfam" id="PF13525">
    <property type="entry name" value="YfiO"/>
    <property type="match status" value="1"/>
</dbReference>
<dbReference type="SMART" id="SM00028">
    <property type="entry name" value="TPR"/>
    <property type="match status" value="3"/>
</dbReference>
<name>A0A7V3RH90_UNCW3</name>
<gene>
    <name evidence="6" type="primary">bamD</name>
    <name evidence="6" type="ORF">ENX68_03405</name>
</gene>
<feature type="repeat" description="TPR" evidence="4">
    <location>
        <begin position="168"/>
        <end position="201"/>
    </location>
</feature>
<keyword evidence="3" id="KW-0998">Cell outer membrane</keyword>
<dbReference type="InterPro" id="IPR039565">
    <property type="entry name" value="BamD-like"/>
</dbReference>
<protein>
    <submittedName>
        <fullName evidence="6">Outer membrane protein assembly factor BamD</fullName>
    </submittedName>
</protein>
<dbReference type="InterPro" id="IPR019734">
    <property type="entry name" value="TPR_rpt"/>
</dbReference>
<proteinExistence type="predicted"/>
<feature type="domain" description="Outer membrane lipoprotein BamD-like" evidence="5">
    <location>
        <begin position="38"/>
        <end position="219"/>
    </location>
</feature>
<keyword evidence="2" id="KW-0472">Membrane</keyword>
<evidence type="ECO:0000259" key="5">
    <source>
        <dbReference type="Pfam" id="PF13525"/>
    </source>
</evidence>
<sequence length="253" mass="30113">MINLNIRTPFIKNLIFLPVIISIFCSKQNLTQLGPDDEFERAMEFYNQKKYDQAIKLFERIIFYYATTEFVDDAQFYLADSYLKKKDYAQAITEFEYLIKNFPNTPFLERSYLLRAQAYFLKSPGYEKDQTETKEAISLLDEFLTRFPNSIYSDTAKALILKARDRLAKKEVENGKLYLKMKEYDSAILYFKYVIDNYPETSSAEESKFLLAQTYEKARRMQEAYDLYKDLVDSPKWKHIAEEKIKRLKIENP</sequence>
<comment type="caution">
    <text evidence="6">The sequence shown here is derived from an EMBL/GenBank/DDBJ whole genome shotgun (WGS) entry which is preliminary data.</text>
</comment>
<dbReference type="AlphaFoldDB" id="A0A7V3RH90"/>
<evidence type="ECO:0000256" key="2">
    <source>
        <dbReference type="ARBA" id="ARBA00023136"/>
    </source>
</evidence>
<dbReference type="InterPro" id="IPR017689">
    <property type="entry name" value="BamD"/>
</dbReference>
<reference evidence="6" key="1">
    <citation type="journal article" date="2020" name="mSystems">
        <title>Genome- and Community-Level Interaction Insights into Carbon Utilization and Element Cycling Functions of Hydrothermarchaeota in Hydrothermal Sediment.</title>
        <authorList>
            <person name="Zhou Z."/>
            <person name="Liu Y."/>
            <person name="Xu W."/>
            <person name="Pan J."/>
            <person name="Luo Z.H."/>
            <person name="Li M."/>
        </authorList>
    </citation>
    <scope>NUCLEOTIDE SEQUENCE [LARGE SCALE GENOMIC DNA]</scope>
    <source>
        <strain evidence="6">SpSt-961</strain>
    </source>
</reference>
<dbReference type="EMBL" id="DTOZ01000082">
    <property type="protein sequence ID" value="HGE78031.1"/>
    <property type="molecule type" value="Genomic_DNA"/>
</dbReference>
<organism evidence="6">
    <name type="scientific">candidate division WOR-3 bacterium</name>
    <dbReference type="NCBI Taxonomy" id="2052148"/>
    <lineage>
        <taxon>Bacteria</taxon>
        <taxon>Bacteria division WOR-3</taxon>
    </lineage>
</organism>
<evidence type="ECO:0000313" key="6">
    <source>
        <dbReference type="EMBL" id="HGE78031.1"/>
    </source>
</evidence>
<accession>A0A7V3RH90</accession>
<evidence type="ECO:0000256" key="3">
    <source>
        <dbReference type="ARBA" id="ARBA00023237"/>
    </source>
</evidence>
<dbReference type="Gene3D" id="1.25.40.10">
    <property type="entry name" value="Tetratricopeptide repeat domain"/>
    <property type="match status" value="1"/>
</dbReference>